<feature type="transmembrane region" description="Helical" evidence="1">
    <location>
        <begin position="91"/>
        <end position="115"/>
    </location>
</feature>
<name>A0ABT3GM74_9BACT</name>
<gene>
    <name evidence="2" type="ORF">OKA05_18885</name>
</gene>
<proteinExistence type="predicted"/>
<keyword evidence="3" id="KW-1185">Reference proteome</keyword>
<evidence type="ECO:0000256" key="1">
    <source>
        <dbReference type="SAM" id="Phobius"/>
    </source>
</evidence>
<feature type="transmembrane region" description="Helical" evidence="1">
    <location>
        <begin position="62"/>
        <end position="79"/>
    </location>
</feature>
<keyword evidence="1" id="KW-0472">Membrane</keyword>
<dbReference type="Proteomes" id="UP001320876">
    <property type="component" value="Unassembled WGS sequence"/>
</dbReference>
<evidence type="ECO:0000313" key="3">
    <source>
        <dbReference type="Proteomes" id="UP001320876"/>
    </source>
</evidence>
<protein>
    <submittedName>
        <fullName evidence="2">Uncharacterized protein</fullName>
    </submittedName>
</protein>
<dbReference type="EMBL" id="JAPDDT010000009">
    <property type="protein sequence ID" value="MCW1924638.1"/>
    <property type="molecule type" value="Genomic_DNA"/>
</dbReference>
<keyword evidence="1" id="KW-1133">Transmembrane helix</keyword>
<comment type="caution">
    <text evidence="2">The sequence shown here is derived from an EMBL/GenBank/DDBJ whole genome shotgun (WGS) entry which is preliminary data.</text>
</comment>
<dbReference type="RefSeq" id="WP_264488747.1">
    <property type="nucleotide sequence ID" value="NZ_JAPDDT010000009.1"/>
</dbReference>
<feature type="transmembrane region" description="Helical" evidence="1">
    <location>
        <begin position="34"/>
        <end position="56"/>
    </location>
</feature>
<keyword evidence="1" id="KW-0812">Transmembrane</keyword>
<sequence>MLRAGPPSPISESTLAILEEAKRKRHLSLRTNRYAQTLGWLLTLLFPVAAILTSYIGGEAEGLGLLLLIFVVPGILILRGSIPALRFVFSLLLFFLLVRGAYLAPTIIAGVPITVNDRWIYWRDPEYWQLVMLPFAYLLTCFVLAILAYRKSELRIWSRSTCLMTGIPVVIALAVFCVEWRKDAKVRRDYRRELDLVRAFARSEQALLKSSKEHETLHREVEANPMIRELNVRRTAIDPFFLVGSLNAPRLAGKRYHGYSEWIPMPTGGHRKMSVHAVIGTES</sequence>
<organism evidence="2 3">
    <name type="scientific">Luteolibacter arcticus</name>
    <dbReference type="NCBI Taxonomy" id="1581411"/>
    <lineage>
        <taxon>Bacteria</taxon>
        <taxon>Pseudomonadati</taxon>
        <taxon>Verrucomicrobiota</taxon>
        <taxon>Verrucomicrobiia</taxon>
        <taxon>Verrucomicrobiales</taxon>
        <taxon>Verrucomicrobiaceae</taxon>
        <taxon>Luteolibacter</taxon>
    </lineage>
</organism>
<feature type="transmembrane region" description="Helical" evidence="1">
    <location>
        <begin position="161"/>
        <end position="181"/>
    </location>
</feature>
<evidence type="ECO:0000313" key="2">
    <source>
        <dbReference type="EMBL" id="MCW1924638.1"/>
    </source>
</evidence>
<reference evidence="2 3" key="1">
    <citation type="submission" date="2022-10" db="EMBL/GenBank/DDBJ databases">
        <title>Luteolibacter arcticus strain CCTCC AB 2014275, whole genome shotgun sequencing project.</title>
        <authorList>
            <person name="Zhao G."/>
            <person name="Shen L."/>
        </authorList>
    </citation>
    <scope>NUCLEOTIDE SEQUENCE [LARGE SCALE GENOMIC DNA]</scope>
    <source>
        <strain evidence="2 3">CCTCC AB 2014275</strain>
    </source>
</reference>
<accession>A0ABT3GM74</accession>
<feature type="transmembrane region" description="Helical" evidence="1">
    <location>
        <begin position="127"/>
        <end position="149"/>
    </location>
</feature>